<feature type="domain" description="FAD dependent oxidoreductase" evidence="9">
    <location>
        <begin position="30"/>
        <end position="396"/>
    </location>
</feature>
<keyword evidence="3" id="KW-0274">FAD</keyword>
<dbReference type="InterPro" id="IPR006076">
    <property type="entry name" value="FAD-dep_OxRdtase"/>
</dbReference>
<evidence type="ECO:0000256" key="4">
    <source>
        <dbReference type="ARBA" id="ARBA00023002"/>
    </source>
</evidence>
<dbReference type="PANTHER" id="PTHR43104:SF4">
    <property type="entry name" value="L-2-HYDROXYGLUTARATE DEHYDROGENASE, MITOCHONDRIAL"/>
    <property type="match status" value="1"/>
</dbReference>
<evidence type="ECO:0000256" key="1">
    <source>
        <dbReference type="ARBA" id="ARBA00001974"/>
    </source>
</evidence>
<dbReference type="SUPFAM" id="SSF51905">
    <property type="entry name" value="FAD/NAD(P)-binding domain"/>
    <property type="match status" value="1"/>
</dbReference>
<organism evidence="10 11">
    <name type="scientific">Lachancea mirantina</name>
    <dbReference type="NCBI Taxonomy" id="1230905"/>
    <lineage>
        <taxon>Eukaryota</taxon>
        <taxon>Fungi</taxon>
        <taxon>Dikarya</taxon>
        <taxon>Ascomycota</taxon>
        <taxon>Saccharomycotina</taxon>
        <taxon>Saccharomycetes</taxon>
        <taxon>Saccharomycetales</taxon>
        <taxon>Saccharomycetaceae</taxon>
        <taxon>Lachancea</taxon>
    </lineage>
</organism>
<evidence type="ECO:0000256" key="2">
    <source>
        <dbReference type="ARBA" id="ARBA00022630"/>
    </source>
</evidence>
<dbReference type="Gene3D" id="3.50.50.60">
    <property type="entry name" value="FAD/NAD(P)-binding domain"/>
    <property type="match status" value="1"/>
</dbReference>
<comment type="catalytic activity">
    <reaction evidence="5">
        <text>(S)-2-hydroxyglutarate + A = 2-oxoglutarate + AH2</text>
        <dbReference type="Rhea" id="RHEA:21252"/>
        <dbReference type="ChEBI" id="CHEBI:13193"/>
        <dbReference type="ChEBI" id="CHEBI:16782"/>
        <dbReference type="ChEBI" id="CHEBI:16810"/>
        <dbReference type="ChEBI" id="CHEBI:17499"/>
        <dbReference type="EC" id="1.1.99.2"/>
    </reaction>
</comment>
<dbReference type="Pfam" id="PF01266">
    <property type="entry name" value="DAO"/>
    <property type="match status" value="1"/>
</dbReference>
<gene>
    <name evidence="10" type="ORF">LAMI_0E02740G</name>
</gene>
<evidence type="ECO:0000256" key="5">
    <source>
        <dbReference type="ARBA" id="ARBA00036066"/>
    </source>
</evidence>
<evidence type="ECO:0000313" key="11">
    <source>
        <dbReference type="Proteomes" id="UP000191024"/>
    </source>
</evidence>
<evidence type="ECO:0000259" key="9">
    <source>
        <dbReference type="Pfam" id="PF01266"/>
    </source>
</evidence>
<proteinExistence type="inferred from homology"/>
<keyword evidence="11" id="KW-1185">Reference proteome</keyword>
<evidence type="ECO:0000256" key="6">
    <source>
        <dbReference type="ARBA" id="ARBA00037941"/>
    </source>
</evidence>
<name>A0A1G4JJJ2_9SACH</name>
<dbReference type="Gene3D" id="3.30.9.10">
    <property type="entry name" value="D-Amino Acid Oxidase, subunit A, domain 2"/>
    <property type="match status" value="1"/>
</dbReference>
<keyword evidence="2" id="KW-0285">Flavoprotein</keyword>
<dbReference type="GO" id="GO:0047545">
    <property type="term" value="F:(S)-2-hydroxyglutarate dehydrogenase activity"/>
    <property type="evidence" value="ECO:0007669"/>
    <property type="project" value="UniProtKB-EC"/>
</dbReference>
<evidence type="ECO:0000256" key="3">
    <source>
        <dbReference type="ARBA" id="ARBA00022827"/>
    </source>
</evidence>
<dbReference type="PANTHER" id="PTHR43104">
    <property type="entry name" value="L-2-HYDROXYGLUTARATE DEHYDROGENASE, MITOCHONDRIAL"/>
    <property type="match status" value="1"/>
</dbReference>
<dbReference type="EMBL" id="LT598465">
    <property type="protein sequence ID" value="SCU90588.1"/>
    <property type="molecule type" value="Genomic_DNA"/>
</dbReference>
<evidence type="ECO:0000256" key="7">
    <source>
        <dbReference type="ARBA" id="ARBA00038878"/>
    </source>
</evidence>
<keyword evidence="4" id="KW-0560">Oxidoreductase</keyword>
<comment type="cofactor">
    <cofactor evidence="1">
        <name>FAD</name>
        <dbReference type="ChEBI" id="CHEBI:57692"/>
    </cofactor>
</comment>
<protein>
    <recommendedName>
        <fullName evidence="8">L-2-hydroxyglutarate dehydrogenase, mitochondrial</fullName>
        <ecNumber evidence="7">1.1.99.2</ecNumber>
    </recommendedName>
</protein>
<accession>A0A1G4JJJ2</accession>
<dbReference type="EC" id="1.1.99.2" evidence="7"/>
<evidence type="ECO:0000313" key="10">
    <source>
        <dbReference type="EMBL" id="SCU90588.1"/>
    </source>
</evidence>
<dbReference type="STRING" id="1230905.A0A1G4JJJ2"/>
<dbReference type="AlphaFoldDB" id="A0A1G4JJJ2"/>
<dbReference type="InterPro" id="IPR036188">
    <property type="entry name" value="FAD/NAD-bd_sf"/>
</dbReference>
<reference evidence="10 11" key="1">
    <citation type="submission" date="2016-03" db="EMBL/GenBank/DDBJ databases">
        <authorList>
            <person name="Devillers H."/>
        </authorList>
    </citation>
    <scope>NUCLEOTIDE SEQUENCE [LARGE SCALE GENOMIC DNA]</scope>
    <source>
        <strain evidence="10">CBS 11717</strain>
    </source>
</reference>
<evidence type="ECO:0000256" key="8">
    <source>
        <dbReference type="ARBA" id="ARBA00041137"/>
    </source>
</evidence>
<comment type="similarity">
    <text evidence="6">Belongs to the L2HGDH family.</text>
</comment>
<sequence length="404" mass="44601">MITIKSGLRGRQILRCLSSPAQTVPDYSHAVIGAGVVGLAVSAELSKVPGNRVLLIEKNSDFGMETSSRNSEVIHAGLYYPVNSLKTRLCLEGSQIIYNELDSYKTGVEWSKCGKWVVAQTDADDSYLETMYLKAKQELGLPVEMLPSNKTQWVEPAITVRRSVLNSPTSGIIDSHSLMTYLSTVFDNNDGDLAVGSKVVDLEYQDKKGYLLSCQDTVNESQDTASILVENIVNTAGLHAHHIANMLLPADRQVKQFYAKGNYYYLKGSGFPPVRRLVYPVPPRNGKSLGTHLTIDLQGSIRFGPDLNYVDNLDDYTVNSANIPRAYEAITTYYPHIQPSDLQPAYSGIRPKLAGPHDRSFKDFYIKEEPGFPGFVNLLGIESPGLTASIAIGRYVKLLYHGSR</sequence>
<dbReference type="OrthoDB" id="498204at2759"/>
<dbReference type="Proteomes" id="UP000191024">
    <property type="component" value="Chromosome E"/>
</dbReference>